<sequence length="75" mass="8642">MSQDRLGWWTVERVKLVIKEQIVNQDRQGRQLARCRYVEAVKRKQSLENEERQKSKSKSESESESMSATKGGDGG</sequence>
<dbReference type="KEGG" id="fox:FOXG_18202"/>
<dbReference type="VEuPathDB" id="FungiDB:FOXG_18202"/>
<accession>A0A0J9UFK6</accession>
<organism evidence="2 3">
    <name type="scientific">Fusarium oxysporum f. sp. lycopersici (strain 4287 / CBS 123668 / FGSC 9935 / NRRL 34936)</name>
    <name type="common">Fusarium vascular wilt of tomato</name>
    <dbReference type="NCBI Taxonomy" id="426428"/>
    <lineage>
        <taxon>Eukaryota</taxon>
        <taxon>Fungi</taxon>
        <taxon>Dikarya</taxon>
        <taxon>Ascomycota</taxon>
        <taxon>Pezizomycotina</taxon>
        <taxon>Sordariomycetes</taxon>
        <taxon>Hypocreomycetidae</taxon>
        <taxon>Hypocreales</taxon>
        <taxon>Nectriaceae</taxon>
        <taxon>Fusarium</taxon>
        <taxon>Fusarium oxysporum species complex</taxon>
    </lineage>
</organism>
<feature type="region of interest" description="Disordered" evidence="1">
    <location>
        <begin position="46"/>
        <end position="75"/>
    </location>
</feature>
<gene>
    <name evidence="2" type="ORF">FOXG_18202</name>
</gene>
<reference evidence="2" key="1">
    <citation type="submission" date="2007-04" db="EMBL/GenBank/DDBJ databases">
        <authorList>
            <consortium name="The Broad Institute Genome Sequencing Platform"/>
            <person name="Birren B."/>
            <person name="Lander E."/>
            <person name="Galagan J."/>
            <person name="Nusbaum C."/>
            <person name="Devon K."/>
            <person name="Ma L.-J."/>
            <person name="Jaffe D."/>
            <person name="Butler J."/>
            <person name="Alvarez P."/>
            <person name="Gnerre S."/>
            <person name="Grabherr M."/>
            <person name="Kleber M."/>
            <person name="Mauceli E."/>
            <person name="Brockman W."/>
            <person name="MacCallum I.A."/>
            <person name="Young S."/>
            <person name="LaButti K."/>
            <person name="DeCaprio D."/>
            <person name="Crawford M."/>
            <person name="Koehrsen M."/>
            <person name="Engels R."/>
            <person name="Montgomery P."/>
            <person name="Pearson M."/>
            <person name="Howarth C."/>
            <person name="Larson L."/>
            <person name="White J."/>
            <person name="O'Leary S."/>
            <person name="Kodira C."/>
            <person name="Zeng Q."/>
            <person name="Yandava C."/>
            <person name="Alvarado L."/>
            <person name="Kistler C."/>
            <person name="Shim W.-B."/>
            <person name="Kang S."/>
            <person name="Woloshuk C."/>
        </authorList>
    </citation>
    <scope>NUCLEOTIDE SEQUENCE</scope>
    <source>
        <strain evidence="2">4287</strain>
    </source>
</reference>
<dbReference type="AlphaFoldDB" id="A0A0J9UFK6"/>
<dbReference type="RefSeq" id="XP_018234936.1">
    <property type="nucleotide sequence ID" value="XM_018398252.1"/>
</dbReference>
<protein>
    <submittedName>
        <fullName evidence="2">Uncharacterized protein</fullName>
    </submittedName>
</protein>
<evidence type="ECO:0000256" key="1">
    <source>
        <dbReference type="SAM" id="MobiDB-lite"/>
    </source>
</evidence>
<dbReference type="GeneID" id="28958908"/>
<proteinExistence type="predicted"/>
<reference evidence="2" key="2">
    <citation type="journal article" date="2010" name="Nature">
        <title>Comparative genomics reveals mobile pathogenicity chromosomes in Fusarium.</title>
        <authorList>
            <person name="Ma L.J."/>
            <person name="van der Does H.C."/>
            <person name="Borkovich K.A."/>
            <person name="Coleman J.J."/>
            <person name="Daboussi M.J."/>
            <person name="Di Pietro A."/>
            <person name="Dufresne M."/>
            <person name="Freitag M."/>
            <person name="Grabherr M."/>
            <person name="Henrissat B."/>
            <person name="Houterman P.M."/>
            <person name="Kang S."/>
            <person name="Shim W.B."/>
            <person name="Woloshuk C."/>
            <person name="Xie X."/>
            <person name="Xu J.R."/>
            <person name="Antoniw J."/>
            <person name="Baker S.E."/>
            <person name="Bluhm B.H."/>
            <person name="Breakspear A."/>
            <person name="Brown D.W."/>
            <person name="Butchko R.A."/>
            <person name="Chapman S."/>
            <person name="Coulson R."/>
            <person name="Coutinho P.M."/>
            <person name="Danchin E.G."/>
            <person name="Diener A."/>
            <person name="Gale L.R."/>
            <person name="Gardiner D.M."/>
            <person name="Goff S."/>
            <person name="Hammond-Kosack K.E."/>
            <person name="Hilburn K."/>
            <person name="Hua-Van A."/>
            <person name="Jonkers W."/>
            <person name="Kazan K."/>
            <person name="Kodira C.D."/>
            <person name="Koehrsen M."/>
            <person name="Kumar L."/>
            <person name="Lee Y.H."/>
            <person name="Li L."/>
            <person name="Manners J.M."/>
            <person name="Miranda-Saavedra D."/>
            <person name="Mukherjee M."/>
            <person name="Park G."/>
            <person name="Park J."/>
            <person name="Park S.Y."/>
            <person name="Proctor R.H."/>
            <person name="Regev A."/>
            <person name="Ruiz-Roldan M.C."/>
            <person name="Sain D."/>
            <person name="Sakthikumar S."/>
            <person name="Sykes S."/>
            <person name="Schwartz D.C."/>
            <person name="Turgeon B.G."/>
            <person name="Wapinski I."/>
            <person name="Yoder O."/>
            <person name="Young S."/>
            <person name="Zeng Q."/>
            <person name="Zhou S."/>
            <person name="Galagan J."/>
            <person name="Cuomo C.A."/>
            <person name="Kistler H.C."/>
            <person name="Rep M."/>
        </authorList>
    </citation>
    <scope>NUCLEOTIDE SEQUENCE [LARGE SCALE GENOMIC DNA]</scope>
    <source>
        <strain evidence="2">4287</strain>
    </source>
</reference>
<name>A0A0J9UFK6_FUSO4</name>
<dbReference type="EMBL" id="DS231697">
    <property type="protein sequence ID" value="KNA96890.1"/>
    <property type="molecule type" value="Genomic_DNA"/>
</dbReference>
<feature type="compositionally biased region" description="Basic and acidic residues" evidence="1">
    <location>
        <begin position="46"/>
        <end position="61"/>
    </location>
</feature>
<evidence type="ECO:0000313" key="2">
    <source>
        <dbReference type="EMBL" id="KNA96890.1"/>
    </source>
</evidence>
<evidence type="ECO:0000313" key="3">
    <source>
        <dbReference type="Proteomes" id="UP000009097"/>
    </source>
</evidence>
<dbReference type="Proteomes" id="UP000009097">
    <property type="component" value="Unassembled WGS sequence"/>
</dbReference>